<sequence length="44" mass="4862">MIVGPLQFILSFLLAQSLNRIQDKGKQKPFCIFQRSIPNGGDAA</sequence>
<reference evidence="2" key="1">
    <citation type="submission" date="2018-02" db="EMBL/GenBank/DDBJ databases">
        <title>Rhizophora mucronata_Transcriptome.</title>
        <authorList>
            <person name="Meera S.P."/>
            <person name="Sreeshan A."/>
            <person name="Augustine A."/>
        </authorList>
    </citation>
    <scope>NUCLEOTIDE SEQUENCE</scope>
    <source>
        <tissue evidence="2">Leaf</tissue>
    </source>
</reference>
<accession>A0A2P2KQ30</accession>
<organism evidence="2">
    <name type="scientific">Rhizophora mucronata</name>
    <name type="common">Asiatic mangrove</name>
    <dbReference type="NCBI Taxonomy" id="61149"/>
    <lineage>
        <taxon>Eukaryota</taxon>
        <taxon>Viridiplantae</taxon>
        <taxon>Streptophyta</taxon>
        <taxon>Embryophyta</taxon>
        <taxon>Tracheophyta</taxon>
        <taxon>Spermatophyta</taxon>
        <taxon>Magnoliopsida</taxon>
        <taxon>eudicotyledons</taxon>
        <taxon>Gunneridae</taxon>
        <taxon>Pentapetalae</taxon>
        <taxon>rosids</taxon>
        <taxon>fabids</taxon>
        <taxon>Malpighiales</taxon>
        <taxon>Rhizophoraceae</taxon>
        <taxon>Rhizophora</taxon>
    </lineage>
</organism>
<feature type="signal peptide" evidence="1">
    <location>
        <begin position="1"/>
        <end position="15"/>
    </location>
</feature>
<keyword evidence="1" id="KW-0732">Signal</keyword>
<protein>
    <submittedName>
        <fullName evidence="2">Uncharacterized protein</fullName>
    </submittedName>
</protein>
<evidence type="ECO:0000313" key="2">
    <source>
        <dbReference type="EMBL" id="MBX07804.1"/>
    </source>
</evidence>
<proteinExistence type="predicted"/>
<dbReference type="AlphaFoldDB" id="A0A2P2KQ30"/>
<name>A0A2P2KQ30_RHIMU</name>
<evidence type="ECO:0000256" key="1">
    <source>
        <dbReference type="SAM" id="SignalP"/>
    </source>
</evidence>
<feature type="chain" id="PRO_5015160217" evidence="1">
    <location>
        <begin position="16"/>
        <end position="44"/>
    </location>
</feature>
<dbReference type="EMBL" id="GGEC01027320">
    <property type="protein sequence ID" value="MBX07804.1"/>
    <property type="molecule type" value="Transcribed_RNA"/>
</dbReference>